<dbReference type="AlphaFoldDB" id="A0A413CSV8"/>
<dbReference type="CDD" id="cd04163">
    <property type="entry name" value="Era"/>
    <property type="match status" value="1"/>
</dbReference>
<dbReference type="InterPro" id="IPR030388">
    <property type="entry name" value="G_ERA_dom"/>
</dbReference>
<dbReference type="InterPro" id="IPR027417">
    <property type="entry name" value="P-loop_NTPase"/>
</dbReference>
<feature type="region of interest" description="G3" evidence="9">
    <location>
        <begin position="77"/>
        <end position="80"/>
    </location>
</feature>
<dbReference type="Proteomes" id="UP000284651">
    <property type="component" value="Unassembled WGS sequence"/>
</dbReference>
<organism evidence="13 14">
    <name type="scientific">Holdemanella biformis</name>
    <dbReference type="NCBI Taxonomy" id="1735"/>
    <lineage>
        <taxon>Bacteria</taxon>
        <taxon>Bacillati</taxon>
        <taxon>Bacillota</taxon>
        <taxon>Erysipelotrichia</taxon>
        <taxon>Erysipelotrichales</taxon>
        <taxon>Erysipelotrichaceae</taxon>
        <taxon>Holdemanella</taxon>
    </lineage>
</organism>
<dbReference type="Gene3D" id="3.30.300.20">
    <property type="match status" value="1"/>
</dbReference>
<keyword evidence="7 8" id="KW-0472">Membrane</keyword>
<sequence length="319" mass="36898">MYRVICIYTQIILNGGKMKNYKSGFIAIVGRPNAGKSTLLNALLKEKIAIMSDKPNTTRNNISGILTHEDCQYVFVDTPGIHKPQQQLGRVLNKNAYSAMEDCDVIGWIVDGTQSFGTGDSFILKRIETLHKPVVLIMNKIDKLPKEQLLKRLVYWQKQHDFNDIVPISALDKDNLDELLHVFKGYLPQGEPMFPEEMKSDHDINFRMCEIVREKILFKTHEEIPHSVAVILERKEKRGNRMYLQMMVVVDRESQKGILIGKQANMIRSIRLDAQKELKDMLGCSVDLELFVRVEKNWRNHENKIKEFGLDELEQIDED</sequence>
<feature type="region of interest" description="G5" evidence="9">
    <location>
        <begin position="168"/>
        <end position="170"/>
    </location>
</feature>
<dbReference type="InterPro" id="IPR015946">
    <property type="entry name" value="KH_dom-like_a/b"/>
</dbReference>
<dbReference type="PROSITE" id="PS51713">
    <property type="entry name" value="G_ERA"/>
    <property type="match status" value="1"/>
</dbReference>
<dbReference type="EMBL" id="QSAT01000025">
    <property type="protein sequence ID" value="RGW74363.1"/>
    <property type="molecule type" value="Genomic_DNA"/>
</dbReference>
<dbReference type="Gene3D" id="3.40.50.300">
    <property type="entry name" value="P-loop containing nucleotide triphosphate hydrolases"/>
    <property type="match status" value="1"/>
</dbReference>
<feature type="domain" description="KH type-2" evidence="11">
    <location>
        <begin position="212"/>
        <end position="296"/>
    </location>
</feature>
<feature type="region of interest" description="G4" evidence="9">
    <location>
        <begin position="139"/>
        <end position="142"/>
    </location>
</feature>
<comment type="function">
    <text evidence="8">An essential GTPase that binds both GDP and GTP, with rapid nucleotide exchange. Plays a role in 16S rRNA processing and 30S ribosomal subunit biogenesis and possibly also in cell cycle regulation and energy metabolism.</text>
</comment>
<dbReference type="PRINTS" id="PR00326">
    <property type="entry name" value="GTP1OBG"/>
</dbReference>
<accession>A0A413CSV8</accession>
<feature type="binding site" evidence="8">
    <location>
        <begin position="30"/>
        <end position="37"/>
    </location>
    <ligand>
        <name>GTP</name>
        <dbReference type="ChEBI" id="CHEBI:37565"/>
    </ligand>
</feature>
<dbReference type="FunFam" id="3.40.50.300:FF:000094">
    <property type="entry name" value="GTPase Era"/>
    <property type="match status" value="1"/>
</dbReference>
<dbReference type="SUPFAM" id="SSF52540">
    <property type="entry name" value="P-loop containing nucleoside triphosphate hydrolases"/>
    <property type="match status" value="1"/>
</dbReference>
<dbReference type="GO" id="GO:0043024">
    <property type="term" value="F:ribosomal small subunit binding"/>
    <property type="evidence" value="ECO:0007669"/>
    <property type="project" value="TreeGrafter"/>
</dbReference>
<dbReference type="GO" id="GO:0005886">
    <property type="term" value="C:plasma membrane"/>
    <property type="evidence" value="ECO:0007669"/>
    <property type="project" value="UniProtKB-SubCell"/>
</dbReference>
<dbReference type="NCBIfam" id="TIGR00436">
    <property type="entry name" value="era"/>
    <property type="match status" value="1"/>
</dbReference>
<evidence type="ECO:0000313" key="14">
    <source>
        <dbReference type="Proteomes" id="UP000284651"/>
    </source>
</evidence>
<keyword evidence="5 8" id="KW-0694">RNA-binding</keyword>
<evidence type="ECO:0000256" key="9">
    <source>
        <dbReference type="PROSITE-ProRule" id="PRU01050"/>
    </source>
</evidence>
<dbReference type="GO" id="GO:0005525">
    <property type="term" value="F:GTP binding"/>
    <property type="evidence" value="ECO:0007669"/>
    <property type="project" value="UniProtKB-UniRule"/>
</dbReference>
<dbReference type="SUPFAM" id="SSF54814">
    <property type="entry name" value="Prokaryotic type KH domain (KH-domain type II)"/>
    <property type="match status" value="1"/>
</dbReference>
<evidence type="ECO:0000256" key="2">
    <source>
        <dbReference type="ARBA" id="ARBA00020484"/>
    </source>
</evidence>
<feature type="binding site" evidence="8">
    <location>
        <begin position="77"/>
        <end position="81"/>
    </location>
    <ligand>
        <name>GTP</name>
        <dbReference type="ChEBI" id="CHEBI:37565"/>
    </ligand>
</feature>
<keyword evidence="8" id="KW-0699">rRNA-binding</keyword>
<keyword evidence="8" id="KW-0963">Cytoplasm</keyword>
<keyword evidence="3 8" id="KW-0690">Ribosome biogenesis</keyword>
<dbReference type="InterPro" id="IPR004044">
    <property type="entry name" value="KH_dom_type_2"/>
</dbReference>
<feature type="region of interest" description="G2" evidence="9">
    <location>
        <begin position="56"/>
        <end position="60"/>
    </location>
</feature>
<protein>
    <recommendedName>
        <fullName evidence="2 8">GTPase Era</fullName>
    </recommendedName>
</protein>
<dbReference type="InterPro" id="IPR005662">
    <property type="entry name" value="GTPase_Era-like"/>
</dbReference>
<gene>
    <name evidence="8" type="primary">era</name>
    <name evidence="13" type="ORF">DWV56_08165</name>
</gene>
<evidence type="ECO:0000313" key="13">
    <source>
        <dbReference type="EMBL" id="RGW74363.1"/>
    </source>
</evidence>
<dbReference type="GO" id="GO:0003924">
    <property type="term" value="F:GTPase activity"/>
    <property type="evidence" value="ECO:0007669"/>
    <property type="project" value="UniProtKB-UniRule"/>
</dbReference>
<evidence type="ECO:0000256" key="10">
    <source>
        <dbReference type="RuleBase" id="RU003761"/>
    </source>
</evidence>
<dbReference type="Pfam" id="PF07650">
    <property type="entry name" value="KH_2"/>
    <property type="match status" value="1"/>
</dbReference>
<dbReference type="GO" id="GO:0070181">
    <property type="term" value="F:small ribosomal subunit rRNA binding"/>
    <property type="evidence" value="ECO:0007669"/>
    <property type="project" value="UniProtKB-UniRule"/>
</dbReference>
<dbReference type="NCBIfam" id="NF000908">
    <property type="entry name" value="PRK00089.1"/>
    <property type="match status" value="1"/>
</dbReference>
<proteinExistence type="inferred from homology"/>
<dbReference type="GO" id="GO:0005829">
    <property type="term" value="C:cytosol"/>
    <property type="evidence" value="ECO:0007669"/>
    <property type="project" value="TreeGrafter"/>
</dbReference>
<evidence type="ECO:0000256" key="7">
    <source>
        <dbReference type="ARBA" id="ARBA00023136"/>
    </source>
</evidence>
<dbReference type="PROSITE" id="PS50823">
    <property type="entry name" value="KH_TYPE_2"/>
    <property type="match status" value="1"/>
</dbReference>
<evidence type="ECO:0000256" key="6">
    <source>
        <dbReference type="ARBA" id="ARBA00023134"/>
    </source>
</evidence>
<keyword evidence="4 8" id="KW-0547">Nucleotide-binding</keyword>
<dbReference type="HAMAP" id="MF_00367">
    <property type="entry name" value="GTPase_Era"/>
    <property type="match status" value="1"/>
</dbReference>
<evidence type="ECO:0000256" key="3">
    <source>
        <dbReference type="ARBA" id="ARBA00022517"/>
    </source>
</evidence>
<dbReference type="CDD" id="cd22534">
    <property type="entry name" value="KH-II_Era"/>
    <property type="match status" value="1"/>
</dbReference>
<comment type="similarity">
    <text evidence="1 8 9 10">Belongs to the TRAFAC class TrmE-Era-EngA-EngB-Septin-like GTPase superfamily. Era GTPase family.</text>
</comment>
<evidence type="ECO:0000256" key="8">
    <source>
        <dbReference type="HAMAP-Rule" id="MF_00367"/>
    </source>
</evidence>
<evidence type="ECO:0000256" key="5">
    <source>
        <dbReference type="ARBA" id="ARBA00022884"/>
    </source>
</evidence>
<evidence type="ECO:0000256" key="1">
    <source>
        <dbReference type="ARBA" id="ARBA00007921"/>
    </source>
</evidence>
<name>A0A413CSV8_9FIRM</name>
<keyword evidence="6 8" id="KW-0342">GTP-binding</keyword>
<dbReference type="GO" id="GO:0000028">
    <property type="term" value="P:ribosomal small subunit assembly"/>
    <property type="evidence" value="ECO:0007669"/>
    <property type="project" value="TreeGrafter"/>
</dbReference>
<feature type="domain" description="Era-type G" evidence="12">
    <location>
        <begin position="22"/>
        <end position="189"/>
    </location>
</feature>
<comment type="caution">
    <text evidence="13">The sequence shown here is derived from an EMBL/GenBank/DDBJ whole genome shotgun (WGS) entry which is preliminary data.</text>
</comment>
<feature type="region of interest" description="G1" evidence="9">
    <location>
        <begin position="30"/>
        <end position="37"/>
    </location>
</feature>
<evidence type="ECO:0000256" key="4">
    <source>
        <dbReference type="ARBA" id="ARBA00022741"/>
    </source>
</evidence>
<keyword evidence="8" id="KW-1003">Cell membrane</keyword>
<evidence type="ECO:0000259" key="11">
    <source>
        <dbReference type="PROSITE" id="PS50823"/>
    </source>
</evidence>
<dbReference type="InterPro" id="IPR009019">
    <property type="entry name" value="KH_sf_prok-type"/>
</dbReference>
<feature type="binding site" evidence="8">
    <location>
        <begin position="139"/>
        <end position="142"/>
    </location>
    <ligand>
        <name>GTP</name>
        <dbReference type="ChEBI" id="CHEBI:37565"/>
    </ligand>
</feature>
<dbReference type="InterPro" id="IPR006073">
    <property type="entry name" value="GTP-bd"/>
</dbReference>
<dbReference type="Pfam" id="PF01926">
    <property type="entry name" value="MMR_HSR1"/>
    <property type="match status" value="1"/>
</dbReference>
<dbReference type="NCBIfam" id="TIGR00231">
    <property type="entry name" value="small_GTP"/>
    <property type="match status" value="1"/>
</dbReference>
<comment type="subcellular location">
    <subcellularLocation>
        <location evidence="8">Cytoplasm</location>
    </subcellularLocation>
    <subcellularLocation>
        <location evidence="8">Cell membrane</location>
        <topology evidence="8">Peripheral membrane protein</topology>
    </subcellularLocation>
</comment>
<dbReference type="PANTHER" id="PTHR42698:SF1">
    <property type="entry name" value="GTPASE ERA, MITOCHONDRIAL"/>
    <property type="match status" value="1"/>
</dbReference>
<comment type="subunit">
    <text evidence="8">Monomer.</text>
</comment>
<reference evidence="13 14" key="1">
    <citation type="submission" date="2018-08" db="EMBL/GenBank/DDBJ databases">
        <title>A genome reference for cultivated species of the human gut microbiota.</title>
        <authorList>
            <person name="Zou Y."/>
            <person name="Xue W."/>
            <person name="Luo G."/>
        </authorList>
    </citation>
    <scope>NUCLEOTIDE SEQUENCE [LARGE SCALE GENOMIC DNA]</scope>
    <source>
        <strain evidence="13 14">AF10-31</strain>
    </source>
</reference>
<dbReference type="InterPro" id="IPR005225">
    <property type="entry name" value="Small_GTP-bd"/>
</dbReference>
<evidence type="ECO:0000259" key="12">
    <source>
        <dbReference type="PROSITE" id="PS51713"/>
    </source>
</evidence>
<dbReference type="PANTHER" id="PTHR42698">
    <property type="entry name" value="GTPASE ERA"/>
    <property type="match status" value="1"/>
</dbReference>